<dbReference type="SUPFAM" id="SSF82607">
    <property type="entry name" value="YbaB-like"/>
    <property type="match status" value="1"/>
</dbReference>
<sequence>MDRSLSDIERMVDDWERNAAEKAARYRAMSSEVQQVSVTGSAADGAVVVTVGANGIPTGVTMTAKVRQMEPERIAAAVMEAMRQAQSRYPERLAEIMSHTVGEDSTTRHLLAEARANFPGPESAPGTDPRPRRAPDDPEDFSNNSFMDGGR</sequence>
<name>A0A918EIB2_9PSEU</name>
<gene>
    <name evidence="2" type="ORF">GCM10010185_71890</name>
</gene>
<dbReference type="Pfam" id="PF02575">
    <property type="entry name" value="YbaB_DNA_bd"/>
    <property type="match status" value="1"/>
</dbReference>
<feature type="region of interest" description="Disordered" evidence="1">
    <location>
        <begin position="112"/>
        <end position="151"/>
    </location>
</feature>
<evidence type="ECO:0008006" key="4">
    <source>
        <dbReference type="Google" id="ProtNLM"/>
    </source>
</evidence>
<dbReference type="EMBL" id="BMRG01000041">
    <property type="protein sequence ID" value="GGP88003.1"/>
    <property type="molecule type" value="Genomic_DNA"/>
</dbReference>
<evidence type="ECO:0000256" key="1">
    <source>
        <dbReference type="SAM" id="MobiDB-lite"/>
    </source>
</evidence>
<dbReference type="AlphaFoldDB" id="A0A918EIB2"/>
<feature type="compositionally biased region" description="Polar residues" evidence="1">
    <location>
        <begin position="141"/>
        <end position="151"/>
    </location>
</feature>
<evidence type="ECO:0000313" key="2">
    <source>
        <dbReference type="EMBL" id="GGP88003.1"/>
    </source>
</evidence>
<dbReference type="RefSeq" id="WP_189227794.1">
    <property type="nucleotide sequence ID" value="NZ_BMRG01000041.1"/>
</dbReference>
<reference evidence="2" key="2">
    <citation type="submission" date="2020-09" db="EMBL/GenBank/DDBJ databases">
        <authorList>
            <person name="Sun Q."/>
            <person name="Ohkuma M."/>
        </authorList>
    </citation>
    <scope>NUCLEOTIDE SEQUENCE</scope>
    <source>
        <strain evidence="2">JCM 3313</strain>
    </source>
</reference>
<evidence type="ECO:0000313" key="3">
    <source>
        <dbReference type="Proteomes" id="UP000639606"/>
    </source>
</evidence>
<reference evidence="2" key="1">
    <citation type="journal article" date="2014" name="Int. J. Syst. Evol. Microbiol.">
        <title>Complete genome sequence of Corynebacterium casei LMG S-19264T (=DSM 44701T), isolated from a smear-ripened cheese.</title>
        <authorList>
            <consortium name="US DOE Joint Genome Institute (JGI-PGF)"/>
            <person name="Walter F."/>
            <person name="Albersmeier A."/>
            <person name="Kalinowski J."/>
            <person name="Ruckert C."/>
        </authorList>
    </citation>
    <scope>NUCLEOTIDE SEQUENCE</scope>
    <source>
        <strain evidence="2">JCM 3313</strain>
    </source>
</reference>
<dbReference type="InterPro" id="IPR036894">
    <property type="entry name" value="YbaB-like_sf"/>
</dbReference>
<proteinExistence type="predicted"/>
<dbReference type="Proteomes" id="UP000639606">
    <property type="component" value="Unassembled WGS sequence"/>
</dbReference>
<organism evidence="2 3">
    <name type="scientific">Saccharothrix coeruleofusca</name>
    <dbReference type="NCBI Taxonomy" id="33919"/>
    <lineage>
        <taxon>Bacteria</taxon>
        <taxon>Bacillati</taxon>
        <taxon>Actinomycetota</taxon>
        <taxon>Actinomycetes</taxon>
        <taxon>Pseudonocardiales</taxon>
        <taxon>Pseudonocardiaceae</taxon>
        <taxon>Saccharothrix</taxon>
    </lineage>
</organism>
<comment type="caution">
    <text evidence="2">The sequence shown here is derived from an EMBL/GenBank/DDBJ whole genome shotgun (WGS) entry which is preliminary data.</text>
</comment>
<keyword evidence="3" id="KW-1185">Reference proteome</keyword>
<dbReference type="Gene3D" id="3.30.1310.10">
    <property type="entry name" value="Nucleoid-associated protein YbaB-like domain"/>
    <property type="match status" value="1"/>
</dbReference>
<dbReference type="GO" id="GO:0003677">
    <property type="term" value="F:DNA binding"/>
    <property type="evidence" value="ECO:0007669"/>
    <property type="project" value="InterPro"/>
</dbReference>
<accession>A0A918EIB2</accession>
<protein>
    <recommendedName>
        <fullName evidence="4">YbaB/EbfC DNA-binding family protein</fullName>
    </recommendedName>
</protein>
<dbReference type="InterPro" id="IPR004401">
    <property type="entry name" value="YbaB/EbfC"/>
</dbReference>